<name>A0A2K3UYE0_9DEIO</name>
<evidence type="ECO:0000256" key="8">
    <source>
        <dbReference type="ARBA" id="ARBA00023295"/>
    </source>
</evidence>
<dbReference type="InterPro" id="IPR017736">
    <property type="entry name" value="Glyco_hydro_1_beta-glucosidase"/>
</dbReference>
<feature type="active site" description="Proton donor" evidence="10">
    <location>
        <position position="164"/>
    </location>
</feature>
<accession>A0A2K3UYE0</accession>
<dbReference type="InterPro" id="IPR017853">
    <property type="entry name" value="GH"/>
</dbReference>
<comment type="pathway">
    <text evidence="2">Glycan metabolism; cellulose degradation.</text>
</comment>
<feature type="binding site" evidence="11">
    <location>
        <position position="18"/>
    </location>
    <ligand>
        <name>substrate</name>
    </ligand>
</feature>
<keyword evidence="6" id="KW-0136">Cellulose degradation</keyword>
<comment type="catalytic activity">
    <reaction evidence="1 12">
        <text>Hydrolysis of terminal, non-reducing beta-D-glucosyl residues with release of beta-D-glucose.</text>
        <dbReference type="EC" id="3.2.1.21"/>
    </reaction>
</comment>
<dbReference type="EC" id="3.2.1.21" evidence="4 12"/>
<keyword evidence="8 12" id="KW-0326">Glycosidase</keyword>
<comment type="similarity">
    <text evidence="3 12">Belongs to the glycosyl hydrolase 1 family.</text>
</comment>
<proteinExistence type="inferred from homology"/>
<feature type="binding site" evidence="11">
    <location>
        <position position="401"/>
    </location>
    <ligand>
        <name>substrate</name>
    </ligand>
</feature>
<evidence type="ECO:0000256" key="10">
    <source>
        <dbReference type="PIRSR" id="PIRSR617736-1"/>
    </source>
</evidence>
<reference evidence="13 14" key="1">
    <citation type="submission" date="2018-01" db="EMBL/GenBank/DDBJ databases">
        <title>Deinococcus koreensis sp. nov., a radiation-resistant bacterium isolated from river water.</title>
        <authorList>
            <person name="Choi A."/>
        </authorList>
    </citation>
    <scope>NUCLEOTIDE SEQUENCE [LARGE SCALE GENOMIC DNA]</scope>
    <source>
        <strain evidence="13 14">SJW1-2</strain>
    </source>
</reference>
<dbReference type="GO" id="GO:0030245">
    <property type="term" value="P:cellulose catabolic process"/>
    <property type="evidence" value="ECO:0007669"/>
    <property type="project" value="UniProtKB-KW"/>
</dbReference>
<dbReference type="AlphaFoldDB" id="A0A2K3UYE0"/>
<evidence type="ECO:0000256" key="2">
    <source>
        <dbReference type="ARBA" id="ARBA00004987"/>
    </source>
</evidence>
<dbReference type="NCBIfam" id="TIGR03356">
    <property type="entry name" value="BGL"/>
    <property type="match status" value="1"/>
</dbReference>
<feature type="binding site" evidence="11">
    <location>
        <position position="295"/>
    </location>
    <ligand>
        <name>substrate</name>
    </ligand>
</feature>
<dbReference type="Gene3D" id="3.20.20.80">
    <property type="entry name" value="Glycosidases"/>
    <property type="match status" value="1"/>
</dbReference>
<sequence length="446" mass="49247">MAQFPAGFVWGTATASYQIEGAVHEGGRGASIWDTFSHTPGRVKNGDTGDVACDHYHRFREDVALMAAAGLNAYRFSVAWPRIQPTGRGRVNEAGLAFYDRLVDELLGAGIQPWATLFHWDLPQALEDAGGWMNRDTAHRFGDYAYLVGERLADRVAGFMTLNETYIHFLLGYALGTHAPGRALGLGAFPAAHHQLLGHGLAVRSLREAGARSVGIANNFAPVWPASDRDEDHQAANRLDALRNHLFTDPLLRGEYPALALDMLSQSDPALLDVILPGDLSVMAAPLDFLGVNYYQPDWVRANPAAPLGVETGTLPGRDYTAFGWPVVPEGLTQTLTGLKARYAETCPPLYITESGCSQHDVVGEDGRVRDDFRSRYHEEHIEAMRTAMTQGAEVRGYFAWSLLDNFEWAEGYSQRFGLVHVDFATQVRTPKDSYFWFQTFLQGQA</sequence>
<dbReference type="RefSeq" id="WP_103311958.1">
    <property type="nucleotide sequence ID" value="NZ_PPPD01000001.1"/>
</dbReference>
<keyword evidence="5 12" id="KW-0378">Hydrolase</keyword>
<dbReference type="FunFam" id="3.20.20.80:FF:000004">
    <property type="entry name" value="Beta-glucosidase 6-phospho-beta-glucosidase"/>
    <property type="match status" value="1"/>
</dbReference>
<dbReference type="GO" id="GO:0008422">
    <property type="term" value="F:beta-glucosidase activity"/>
    <property type="evidence" value="ECO:0007669"/>
    <property type="project" value="UniProtKB-EC"/>
</dbReference>
<feature type="binding site" evidence="11">
    <location>
        <position position="163"/>
    </location>
    <ligand>
        <name>substrate</name>
    </ligand>
</feature>
<dbReference type="InterPro" id="IPR001360">
    <property type="entry name" value="Glyco_hydro_1"/>
</dbReference>
<evidence type="ECO:0000256" key="7">
    <source>
        <dbReference type="ARBA" id="ARBA00023277"/>
    </source>
</evidence>
<evidence type="ECO:0000256" key="1">
    <source>
        <dbReference type="ARBA" id="ARBA00000448"/>
    </source>
</evidence>
<dbReference type="InterPro" id="IPR033132">
    <property type="entry name" value="GH_1_N_CS"/>
</dbReference>
<dbReference type="PROSITE" id="PS00653">
    <property type="entry name" value="GLYCOSYL_HYDROL_F1_2"/>
    <property type="match status" value="1"/>
</dbReference>
<keyword evidence="14" id="KW-1185">Reference proteome</keyword>
<evidence type="ECO:0000256" key="9">
    <source>
        <dbReference type="ARBA" id="ARBA00023326"/>
    </source>
</evidence>
<dbReference type="SUPFAM" id="SSF51445">
    <property type="entry name" value="(Trans)glycosidases"/>
    <property type="match status" value="1"/>
</dbReference>
<dbReference type="PANTHER" id="PTHR10353">
    <property type="entry name" value="GLYCOSYL HYDROLASE"/>
    <property type="match status" value="1"/>
</dbReference>
<dbReference type="Proteomes" id="UP000236379">
    <property type="component" value="Unassembled WGS sequence"/>
</dbReference>
<comment type="caution">
    <text evidence="13">The sequence shown here is derived from an EMBL/GenBank/DDBJ whole genome shotgun (WGS) entry which is preliminary data.</text>
</comment>
<dbReference type="PRINTS" id="PR00131">
    <property type="entry name" value="GLHYDRLASE1"/>
</dbReference>
<gene>
    <name evidence="13" type="ORF">CVO96_09075</name>
</gene>
<evidence type="ECO:0000256" key="6">
    <source>
        <dbReference type="ARBA" id="ARBA00023001"/>
    </source>
</evidence>
<protein>
    <recommendedName>
        <fullName evidence="4 12">Beta-glucosidase</fullName>
        <ecNumber evidence="4 12">3.2.1.21</ecNumber>
    </recommendedName>
</protein>
<evidence type="ECO:0000256" key="3">
    <source>
        <dbReference type="ARBA" id="ARBA00010838"/>
    </source>
</evidence>
<dbReference type="Pfam" id="PF00232">
    <property type="entry name" value="Glyco_hydro_1"/>
    <property type="match status" value="1"/>
</dbReference>
<feature type="binding site" evidence="11">
    <location>
        <position position="119"/>
    </location>
    <ligand>
        <name>substrate</name>
    </ligand>
</feature>
<evidence type="ECO:0000256" key="4">
    <source>
        <dbReference type="ARBA" id="ARBA00012744"/>
    </source>
</evidence>
<dbReference type="OrthoDB" id="1688691at2"/>
<evidence type="ECO:0000256" key="11">
    <source>
        <dbReference type="PIRSR" id="PIRSR617736-2"/>
    </source>
</evidence>
<keyword evidence="7" id="KW-0119">Carbohydrate metabolism</keyword>
<evidence type="ECO:0000313" key="13">
    <source>
        <dbReference type="EMBL" id="PNY81515.1"/>
    </source>
</evidence>
<dbReference type="PANTHER" id="PTHR10353:SF36">
    <property type="entry name" value="LP05116P"/>
    <property type="match status" value="1"/>
</dbReference>
<dbReference type="EMBL" id="PPPD01000001">
    <property type="protein sequence ID" value="PNY81515.1"/>
    <property type="molecule type" value="Genomic_DNA"/>
</dbReference>
<evidence type="ECO:0000313" key="14">
    <source>
        <dbReference type="Proteomes" id="UP000236379"/>
    </source>
</evidence>
<keyword evidence="9" id="KW-0624">Polysaccharide degradation</keyword>
<evidence type="ECO:0000256" key="12">
    <source>
        <dbReference type="RuleBase" id="RU361175"/>
    </source>
</evidence>
<feature type="active site" description="Nucleophile" evidence="10">
    <location>
        <position position="354"/>
    </location>
</feature>
<feature type="binding site" evidence="11">
    <location>
        <begin position="408"/>
        <end position="409"/>
    </location>
    <ligand>
        <name>substrate</name>
    </ligand>
</feature>
<evidence type="ECO:0000256" key="5">
    <source>
        <dbReference type="ARBA" id="ARBA00022801"/>
    </source>
</evidence>
<dbReference type="GO" id="GO:0005829">
    <property type="term" value="C:cytosol"/>
    <property type="evidence" value="ECO:0007669"/>
    <property type="project" value="TreeGrafter"/>
</dbReference>
<organism evidence="13 14">
    <name type="scientific">Deinococcus koreensis</name>
    <dbReference type="NCBI Taxonomy" id="2054903"/>
    <lineage>
        <taxon>Bacteria</taxon>
        <taxon>Thermotogati</taxon>
        <taxon>Deinococcota</taxon>
        <taxon>Deinococci</taxon>
        <taxon>Deinococcales</taxon>
        <taxon>Deinococcaceae</taxon>
        <taxon>Deinococcus</taxon>
    </lineage>
</organism>